<sequence length="466" mass="50958">MGISSRLAIAGAALLLNSAAIATTEKIVYSEPGNLPIVDLGYELHQETGDYYNFTNIRYAAPSLGNIPFALPQPPAVNRPAIETGSIGRAIAIQFLPQYLGGLPSNISTSGTGGVQAPQVDPMEIEDCLFLDFMVPRKLFHGYVFLVLPLKPEDVFVFILYTACFPTTNEPLEVWIYGGSYATGDKATRNSGNPAGLLRRSNNSIIYWVQKHIAKFGGDPDRVTVMGGSAGAGSIMHQITVFYNPEPSSLLQSPGYFPNITVTEQERTFSIFLTLLNVSTFREARQLPSNALMHANAAQVRQSPYGTYTFGPTIDGDFVPALPSTLFLHGGFDAKVKVMVGHNADEGILFTSPFSGNDTAFVASIRSLFPTMTADTLNYITQMLYPAGDAIILCNKYYLHNAYQDKTYSYKFSVPPGLHGVDISYTFYNDNGLQQIDLTTLTSLVSVEAAYTFQYWITTFATNDCQ</sequence>
<dbReference type="PANTHER" id="PTHR11559">
    <property type="entry name" value="CARBOXYLESTERASE"/>
    <property type="match status" value="1"/>
</dbReference>
<keyword evidence="6" id="KW-1185">Reference proteome</keyword>
<accession>A0A6A6EWE4</accession>
<dbReference type="OrthoDB" id="408631at2759"/>
<evidence type="ECO:0000256" key="3">
    <source>
        <dbReference type="RuleBase" id="RU361235"/>
    </source>
</evidence>
<dbReference type="EMBL" id="ML994612">
    <property type="protein sequence ID" value="KAF2194226.1"/>
    <property type="molecule type" value="Genomic_DNA"/>
</dbReference>
<dbReference type="Gene3D" id="3.40.50.1820">
    <property type="entry name" value="alpha/beta hydrolase"/>
    <property type="match status" value="2"/>
</dbReference>
<dbReference type="EC" id="3.1.1.-" evidence="3"/>
<name>A0A6A6EWE4_9PEZI</name>
<evidence type="ECO:0000313" key="5">
    <source>
        <dbReference type="EMBL" id="KAF2194226.1"/>
    </source>
</evidence>
<evidence type="ECO:0000259" key="4">
    <source>
        <dbReference type="Pfam" id="PF00135"/>
    </source>
</evidence>
<gene>
    <name evidence="5" type="ORF">K469DRAFT_727572</name>
</gene>
<feature type="domain" description="Carboxylesterase type B" evidence="4">
    <location>
        <begin position="206"/>
        <end position="358"/>
    </location>
</feature>
<keyword evidence="3" id="KW-0732">Signal</keyword>
<dbReference type="SUPFAM" id="SSF53474">
    <property type="entry name" value="alpha/beta-Hydrolases"/>
    <property type="match status" value="1"/>
</dbReference>
<reference evidence="5" key="1">
    <citation type="journal article" date="2020" name="Stud. Mycol.">
        <title>101 Dothideomycetes genomes: a test case for predicting lifestyles and emergence of pathogens.</title>
        <authorList>
            <person name="Haridas S."/>
            <person name="Albert R."/>
            <person name="Binder M."/>
            <person name="Bloem J."/>
            <person name="Labutti K."/>
            <person name="Salamov A."/>
            <person name="Andreopoulos B."/>
            <person name="Baker S."/>
            <person name="Barry K."/>
            <person name="Bills G."/>
            <person name="Bluhm B."/>
            <person name="Cannon C."/>
            <person name="Castanera R."/>
            <person name="Culley D."/>
            <person name="Daum C."/>
            <person name="Ezra D."/>
            <person name="Gonzalez J."/>
            <person name="Henrissat B."/>
            <person name="Kuo A."/>
            <person name="Liang C."/>
            <person name="Lipzen A."/>
            <person name="Lutzoni F."/>
            <person name="Magnuson J."/>
            <person name="Mondo S."/>
            <person name="Nolan M."/>
            <person name="Ohm R."/>
            <person name="Pangilinan J."/>
            <person name="Park H.-J."/>
            <person name="Ramirez L."/>
            <person name="Alfaro M."/>
            <person name="Sun H."/>
            <person name="Tritt A."/>
            <person name="Yoshinaga Y."/>
            <person name="Zwiers L.-H."/>
            <person name="Turgeon B."/>
            <person name="Goodwin S."/>
            <person name="Spatafora J."/>
            <person name="Crous P."/>
            <person name="Grigoriev I."/>
        </authorList>
    </citation>
    <scope>NUCLEOTIDE SEQUENCE</scope>
    <source>
        <strain evidence="5">CBS 207.26</strain>
    </source>
</reference>
<dbReference type="Pfam" id="PF00135">
    <property type="entry name" value="COesterase"/>
    <property type="match status" value="2"/>
</dbReference>
<comment type="similarity">
    <text evidence="1 3">Belongs to the type-B carboxylesterase/lipase family.</text>
</comment>
<dbReference type="InterPro" id="IPR050309">
    <property type="entry name" value="Type-B_Carboxylest/Lipase"/>
</dbReference>
<dbReference type="GO" id="GO:0016787">
    <property type="term" value="F:hydrolase activity"/>
    <property type="evidence" value="ECO:0007669"/>
    <property type="project" value="UniProtKB-KW"/>
</dbReference>
<dbReference type="InterPro" id="IPR002018">
    <property type="entry name" value="CarbesteraseB"/>
</dbReference>
<evidence type="ECO:0000256" key="2">
    <source>
        <dbReference type="ARBA" id="ARBA00022801"/>
    </source>
</evidence>
<keyword evidence="2 3" id="KW-0378">Hydrolase</keyword>
<dbReference type="InterPro" id="IPR029058">
    <property type="entry name" value="AB_hydrolase_fold"/>
</dbReference>
<organism evidence="5 6">
    <name type="scientific">Zopfia rhizophila CBS 207.26</name>
    <dbReference type="NCBI Taxonomy" id="1314779"/>
    <lineage>
        <taxon>Eukaryota</taxon>
        <taxon>Fungi</taxon>
        <taxon>Dikarya</taxon>
        <taxon>Ascomycota</taxon>
        <taxon>Pezizomycotina</taxon>
        <taxon>Dothideomycetes</taxon>
        <taxon>Dothideomycetes incertae sedis</taxon>
        <taxon>Zopfiaceae</taxon>
        <taxon>Zopfia</taxon>
    </lineage>
</organism>
<dbReference type="PROSITE" id="PS00122">
    <property type="entry name" value="CARBOXYLESTERASE_B_1"/>
    <property type="match status" value="1"/>
</dbReference>
<dbReference type="InterPro" id="IPR019826">
    <property type="entry name" value="Carboxylesterase_B_AS"/>
</dbReference>
<feature type="domain" description="Carboxylesterase type B" evidence="4">
    <location>
        <begin position="45"/>
        <end position="188"/>
    </location>
</feature>
<feature type="signal peptide" evidence="3">
    <location>
        <begin position="1"/>
        <end position="24"/>
    </location>
</feature>
<protein>
    <recommendedName>
        <fullName evidence="3">Carboxylic ester hydrolase</fullName>
        <ecNumber evidence="3">3.1.1.-</ecNumber>
    </recommendedName>
</protein>
<feature type="chain" id="PRO_5025713255" description="Carboxylic ester hydrolase" evidence="3">
    <location>
        <begin position="25"/>
        <end position="466"/>
    </location>
</feature>
<evidence type="ECO:0000256" key="1">
    <source>
        <dbReference type="ARBA" id="ARBA00005964"/>
    </source>
</evidence>
<proteinExistence type="inferred from homology"/>
<dbReference type="Proteomes" id="UP000800200">
    <property type="component" value="Unassembled WGS sequence"/>
</dbReference>
<dbReference type="AlphaFoldDB" id="A0A6A6EWE4"/>
<evidence type="ECO:0000313" key="6">
    <source>
        <dbReference type="Proteomes" id="UP000800200"/>
    </source>
</evidence>